<evidence type="ECO:0000313" key="4">
    <source>
        <dbReference type="EMBL" id="KLN59644.1"/>
    </source>
</evidence>
<organism evidence="4 5">
    <name type="scientific">Kiloniella spongiae</name>
    <dbReference type="NCBI Taxonomy" id="1489064"/>
    <lineage>
        <taxon>Bacteria</taxon>
        <taxon>Pseudomonadati</taxon>
        <taxon>Pseudomonadota</taxon>
        <taxon>Alphaproteobacteria</taxon>
        <taxon>Rhodospirillales</taxon>
        <taxon>Kiloniellaceae</taxon>
        <taxon>Kiloniella</taxon>
    </lineage>
</organism>
<keyword evidence="5" id="KW-1185">Reference proteome</keyword>
<protein>
    <recommendedName>
        <fullName evidence="6">Avidin</fullName>
    </recommendedName>
</protein>
<keyword evidence="2" id="KW-0964">Secreted</keyword>
<dbReference type="AlphaFoldDB" id="A0A0H2MAU0"/>
<dbReference type="PANTHER" id="PTHR34399">
    <property type="entry name" value="AVIDIN-RELATED"/>
    <property type="match status" value="1"/>
</dbReference>
<evidence type="ECO:0000256" key="3">
    <source>
        <dbReference type="ARBA" id="ARBA00022729"/>
    </source>
</evidence>
<reference evidence="4 5" key="1">
    <citation type="submission" date="2015-03" db="EMBL/GenBank/DDBJ databases">
        <title>Genome Sequence of Kiloniella spongiae MEBiC09566, isolated from a marine sponge.</title>
        <authorList>
            <person name="Shao Z."/>
            <person name="Wang L."/>
            <person name="Li X."/>
        </authorList>
    </citation>
    <scope>NUCLEOTIDE SEQUENCE [LARGE SCALE GENOMIC DNA]</scope>
    <source>
        <strain evidence="4 5">MEBiC09566</strain>
    </source>
</reference>
<dbReference type="InterPro" id="IPR051764">
    <property type="entry name" value="Avidin/Streptavidin-rel"/>
</dbReference>
<evidence type="ECO:0000256" key="2">
    <source>
        <dbReference type="ARBA" id="ARBA00022525"/>
    </source>
</evidence>
<dbReference type="Gene3D" id="2.40.128.30">
    <property type="entry name" value="Avidin-like"/>
    <property type="match status" value="1"/>
</dbReference>
<dbReference type="InterPro" id="IPR036896">
    <property type="entry name" value="Avidin-like_sf"/>
</dbReference>
<name>A0A0H2MAU0_9PROT</name>
<evidence type="ECO:0000313" key="5">
    <source>
        <dbReference type="Proteomes" id="UP000035444"/>
    </source>
</evidence>
<dbReference type="SUPFAM" id="SSF50876">
    <property type="entry name" value="Avidin/streptavidin"/>
    <property type="match status" value="1"/>
</dbReference>
<dbReference type="Proteomes" id="UP000035444">
    <property type="component" value="Unassembled WGS sequence"/>
</dbReference>
<dbReference type="GO" id="GO:0009374">
    <property type="term" value="F:biotin binding"/>
    <property type="evidence" value="ECO:0007669"/>
    <property type="project" value="InterPro"/>
</dbReference>
<proteinExistence type="predicted"/>
<dbReference type="PROSITE" id="PS51326">
    <property type="entry name" value="AVIDIN_2"/>
    <property type="match status" value="1"/>
</dbReference>
<keyword evidence="3" id="KW-0732">Signal</keyword>
<gene>
    <name evidence="4" type="ORF">WH96_16490</name>
</gene>
<comment type="subcellular location">
    <subcellularLocation>
        <location evidence="1">Secreted</location>
    </subcellularLocation>
</comment>
<dbReference type="RefSeq" id="WP_047765324.1">
    <property type="nucleotide sequence ID" value="NZ_LAQL01000012.1"/>
</dbReference>
<dbReference type="Pfam" id="PF01382">
    <property type="entry name" value="Avidin"/>
    <property type="match status" value="1"/>
</dbReference>
<dbReference type="EMBL" id="LAQL01000012">
    <property type="protein sequence ID" value="KLN59644.1"/>
    <property type="molecule type" value="Genomic_DNA"/>
</dbReference>
<sequence>MVELAPPPSEDFQGIWENGLGSQMELSVQGNDVSGIYRTNVGEPTPTEEFDLTGFASGDLITFTVNFGKYGSLTAWAGQHTVIRPGEFEIKTLWHLAKNIAEQNEPKELWSGILAGANSFVRPTP</sequence>
<dbReference type="GO" id="GO:0005576">
    <property type="term" value="C:extracellular region"/>
    <property type="evidence" value="ECO:0007669"/>
    <property type="project" value="UniProtKB-SubCell"/>
</dbReference>
<evidence type="ECO:0000256" key="1">
    <source>
        <dbReference type="ARBA" id="ARBA00004613"/>
    </source>
</evidence>
<dbReference type="InterPro" id="IPR005468">
    <property type="entry name" value="Avidin/str"/>
</dbReference>
<comment type="caution">
    <text evidence="4">The sequence shown here is derived from an EMBL/GenBank/DDBJ whole genome shotgun (WGS) entry which is preliminary data.</text>
</comment>
<evidence type="ECO:0008006" key="6">
    <source>
        <dbReference type="Google" id="ProtNLM"/>
    </source>
</evidence>
<accession>A0A0H2MAU0</accession>